<reference evidence="4 5" key="1">
    <citation type="submission" date="2010-08" db="EMBL/GenBank/DDBJ databases">
        <title>Complete sequence of Clostridium cellulovorans 743B.</title>
        <authorList>
            <consortium name="US DOE Joint Genome Institute"/>
            <person name="Lucas S."/>
            <person name="Copeland A."/>
            <person name="Lapidus A."/>
            <person name="Cheng J.-F."/>
            <person name="Bruce D."/>
            <person name="Goodwin L."/>
            <person name="Pitluck S."/>
            <person name="Chertkov O."/>
            <person name="Detter J.C."/>
            <person name="Han C."/>
            <person name="Tapia R."/>
            <person name="Land M."/>
            <person name="Hauser L."/>
            <person name="Chang Y.-J."/>
            <person name="Jeffries C."/>
            <person name="Kyrpides N."/>
            <person name="Ivanova N."/>
            <person name="Mikhailova N."/>
            <person name="Hemme C.L."/>
            <person name="Woyke T."/>
        </authorList>
    </citation>
    <scope>NUCLEOTIDE SEQUENCE [LARGE SCALE GENOMIC DNA]</scope>
    <source>
        <strain evidence="5">ATCC 35296 / DSM 3052 / OCM 3 / 743B</strain>
    </source>
</reference>
<feature type="compositionally biased region" description="Low complexity" evidence="1">
    <location>
        <begin position="90"/>
        <end position="102"/>
    </location>
</feature>
<dbReference type="EMBL" id="CP002160">
    <property type="protein sequence ID" value="ADL51043.1"/>
    <property type="molecule type" value="Genomic_DNA"/>
</dbReference>
<gene>
    <name evidence="4" type="ordered locus">Clocel_1289</name>
</gene>
<protein>
    <recommendedName>
        <fullName evidence="3">Phosphodiester glycosidase domain-containing protein</fullName>
    </recommendedName>
</protein>
<dbReference type="KEGG" id="ccb:Clocel_1289"/>
<dbReference type="HOGENOM" id="CLU_058779_0_0_9"/>
<dbReference type="InterPro" id="IPR018711">
    <property type="entry name" value="NAGPA"/>
</dbReference>
<feature type="transmembrane region" description="Helical" evidence="2">
    <location>
        <begin position="21"/>
        <end position="41"/>
    </location>
</feature>
<keyword evidence="2" id="KW-1133">Transmembrane helix</keyword>
<dbReference type="STRING" id="573061.Clocel_1289"/>
<accession>D9SVB9</accession>
<feature type="domain" description="Phosphodiester glycosidase" evidence="3">
    <location>
        <begin position="160"/>
        <end position="345"/>
    </location>
</feature>
<keyword evidence="5" id="KW-1185">Reference proteome</keyword>
<sequence length="347" mass="37641">MSRKHQPVKKRHPIRNGILSILYIGIFIGVTSPLILFYGPYSTLKQLVVSTVMATRHQYLITTFLSQADIDALLGKKEQTVVASSTPENATKSPATSSTPTTDIEIKHKNSTEINQYKIEHDRYIAHILEIKDPTKIKAVMTKYVGKNGQKTSEMALDYDAIAAINGGAFADVSASGQKWAGNGAIPGGFVITNGAIVYPKENVNKYDVQNVVAFTKEGKLVVGDYCINDLMAMGVTEAMCFRPPSIIIDGVAQITDKLQDGTNPRTAIGQKADGTVVLLVIDGRTLSMPGATLYDVQQIFKDLNVVNAGNLDGGYSSTMYFNGEIINSPNAWSGERTVATAFIVER</sequence>
<dbReference type="PANTHER" id="PTHR40446">
    <property type="entry name" value="N-ACETYLGLUCOSAMINE-1-PHOSPHODIESTER ALPHA-N-ACETYLGLUCOSAMINIDASE"/>
    <property type="match status" value="1"/>
</dbReference>
<dbReference type="AlphaFoldDB" id="D9SVB9"/>
<keyword evidence="2" id="KW-0812">Transmembrane</keyword>
<dbReference type="RefSeq" id="WP_010076097.1">
    <property type="nucleotide sequence ID" value="NC_014393.1"/>
</dbReference>
<dbReference type="eggNOG" id="COG4632">
    <property type="taxonomic scope" value="Bacteria"/>
</dbReference>
<keyword evidence="2" id="KW-0472">Membrane</keyword>
<dbReference type="PANTHER" id="PTHR40446:SF2">
    <property type="entry name" value="N-ACETYLGLUCOSAMINE-1-PHOSPHODIESTER ALPHA-N-ACETYLGLUCOSAMINIDASE"/>
    <property type="match status" value="1"/>
</dbReference>
<evidence type="ECO:0000256" key="1">
    <source>
        <dbReference type="SAM" id="MobiDB-lite"/>
    </source>
</evidence>
<dbReference type="Proteomes" id="UP000002730">
    <property type="component" value="Chromosome"/>
</dbReference>
<dbReference type="OrthoDB" id="9809781at2"/>
<evidence type="ECO:0000259" key="3">
    <source>
        <dbReference type="Pfam" id="PF09992"/>
    </source>
</evidence>
<proteinExistence type="predicted"/>
<organism evidence="4 5">
    <name type="scientific">Clostridium cellulovorans (strain ATCC 35296 / DSM 3052 / OCM 3 / 743B)</name>
    <dbReference type="NCBI Taxonomy" id="573061"/>
    <lineage>
        <taxon>Bacteria</taxon>
        <taxon>Bacillati</taxon>
        <taxon>Bacillota</taxon>
        <taxon>Clostridia</taxon>
        <taxon>Eubacteriales</taxon>
        <taxon>Clostridiaceae</taxon>
        <taxon>Clostridium</taxon>
    </lineage>
</organism>
<dbReference type="Pfam" id="PF09992">
    <property type="entry name" value="NAGPA"/>
    <property type="match status" value="1"/>
</dbReference>
<evidence type="ECO:0000256" key="2">
    <source>
        <dbReference type="SAM" id="Phobius"/>
    </source>
</evidence>
<name>D9SVB9_CLOC7</name>
<evidence type="ECO:0000313" key="4">
    <source>
        <dbReference type="EMBL" id="ADL51043.1"/>
    </source>
</evidence>
<feature type="region of interest" description="Disordered" evidence="1">
    <location>
        <begin position="83"/>
        <end position="102"/>
    </location>
</feature>
<evidence type="ECO:0000313" key="5">
    <source>
        <dbReference type="Proteomes" id="UP000002730"/>
    </source>
</evidence>